<dbReference type="InterPro" id="IPR032706">
    <property type="entry name" value="Spt6_HHH"/>
</dbReference>
<feature type="compositionally biased region" description="Acidic residues" evidence="5">
    <location>
        <begin position="26"/>
        <end position="68"/>
    </location>
</feature>
<dbReference type="Gene3D" id="3.30.420.140">
    <property type="entry name" value="YqgF/RNase H-like domain"/>
    <property type="match status" value="1"/>
</dbReference>
<dbReference type="GO" id="GO:0031491">
    <property type="term" value="F:nucleosome binding"/>
    <property type="evidence" value="ECO:0007669"/>
    <property type="project" value="TreeGrafter"/>
</dbReference>
<feature type="compositionally biased region" description="Basic residues" evidence="5">
    <location>
        <begin position="1469"/>
        <end position="1480"/>
    </location>
</feature>
<dbReference type="Pfam" id="PF14633">
    <property type="entry name" value="SH2_2"/>
    <property type="match status" value="1"/>
</dbReference>
<feature type="compositionally biased region" description="Gly residues" evidence="5">
    <location>
        <begin position="2057"/>
        <end position="2068"/>
    </location>
</feature>
<dbReference type="InterPro" id="IPR012337">
    <property type="entry name" value="RNaseH-like_sf"/>
</dbReference>
<dbReference type="InterPro" id="IPR023323">
    <property type="entry name" value="Tex-like_dom_sf"/>
</dbReference>
<dbReference type="Gene3D" id="1.10.3500.10">
    <property type="entry name" value="Tex N-terminal region-like"/>
    <property type="match status" value="1"/>
</dbReference>
<dbReference type="InterPro" id="IPR036860">
    <property type="entry name" value="SH2_dom_sf"/>
</dbReference>
<feature type="compositionally biased region" description="Gly residues" evidence="5">
    <location>
        <begin position="2000"/>
        <end position="2017"/>
    </location>
</feature>
<feature type="compositionally biased region" description="Gly residues" evidence="5">
    <location>
        <begin position="1811"/>
        <end position="1829"/>
    </location>
</feature>
<evidence type="ECO:0000313" key="7">
    <source>
        <dbReference type="EMBL" id="KAF3957333.1"/>
    </source>
</evidence>
<dbReference type="Gene3D" id="1.10.150.850">
    <property type="entry name" value="Spt6, helix-hairpin-helix domain"/>
    <property type="match status" value="1"/>
</dbReference>
<dbReference type="GO" id="GO:0003676">
    <property type="term" value="F:nucleic acid binding"/>
    <property type="evidence" value="ECO:0007669"/>
    <property type="project" value="InterPro"/>
</dbReference>
<dbReference type="GO" id="GO:0008023">
    <property type="term" value="C:transcription elongation factor complex"/>
    <property type="evidence" value="ECO:0007669"/>
    <property type="project" value="TreeGrafter"/>
</dbReference>
<dbReference type="SUPFAM" id="SSF53098">
    <property type="entry name" value="Ribonuclease H-like"/>
    <property type="match status" value="1"/>
</dbReference>
<feature type="compositionally biased region" description="Basic residues" evidence="5">
    <location>
        <begin position="73"/>
        <end position="85"/>
    </location>
</feature>
<proteinExistence type="inferred from homology"/>
<dbReference type="SUPFAM" id="SSF55550">
    <property type="entry name" value="SH2 domain"/>
    <property type="match status" value="1"/>
</dbReference>
<dbReference type="InterPro" id="IPR017072">
    <property type="entry name" value="TF_Spt6"/>
</dbReference>
<feature type="compositionally biased region" description="Acidic residues" evidence="5">
    <location>
        <begin position="136"/>
        <end position="157"/>
    </location>
</feature>
<dbReference type="Gene3D" id="3.30.505.10">
    <property type="entry name" value="SH2 domain"/>
    <property type="match status" value="2"/>
</dbReference>
<comment type="subcellular location">
    <subcellularLocation>
        <location evidence="1">Nucleus</location>
    </subcellularLocation>
</comment>
<feature type="compositionally biased region" description="Gly residues" evidence="5">
    <location>
        <begin position="1617"/>
        <end position="1627"/>
    </location>
</feature>
<dbReference type="PANTHER" id="PTHR10145:SF6">
    <property type="entry name" value="TRANSCRIPTION ELONGATION FACTOR SPT6"/>
    <property type="match status" value="1"/>
</dbReference>
<dbReference type="Pfam" id="PF14632">
    <property type="entry name" value="SPT6_acidic"/>
    <property type="match status" value="1"/>
</dbReference>
<dbReference type="Pfam" id="PF14639">
    <property type="entry name" value="YqgF"/>
    <property type="match status" value="1"/>
</dbReference>
<dbReference type="InterPro" id="IPR012340">
    <property type="entry name" value="NA-bd_OB-fold"/>
</dbReference>
<gene>
    <name evidence="7" type="ORF">CMV_017642</name>
</gene>
<feature type="compositionally biased region" description="Polar residues" evidence="5">
    <location>
        <begin position="1906"/>
        <end position="1926"/>
    </location>
</feature>
<feature type="compositionally biased region" description="Basic and acidic residues" evidence="5">
    <location>
        <begin position="1481"/>
        <end position="1493"/>
    </location>
</feature>
<reference evidence="7" key="1">
    <citation type="submission" date="2020-03" db="EMBL/GenBank/DDBJ databases">
        <title>Castanea mollissima Vanexum genome sequencing.</title>
        <authorList>
            <person name="Staton M."/>
        </authorList>
    </citation>
    <scope>NUCLEOTIDE SEQUENCE</scope>
    <source>
        <tissue evidence="7">Leaf</tissue>
    </source>
</reference>
<dbReference type="Gene3D" id="2.40.50.140">
    <property type="entry name" value="Nucleic acid-binding proteins"/>
    <property type="match status" value="1"/>
</dbReference>
<protein>
    <recommendedName>
        <fullName evidence="6">S1 motif domain-containing protein</fullName>
    </recommendedName>
</protein>
<dbReference type="InterPro" id="IPR028083">
    <property type="entry name" value="Spt6_acidic_N_dom"/>
</dbReference>
<dbReference type="SUPFAM" id="SSF50249">
    <property type="entry name" value="Nucleic acid-binding proteins"/>
    <property type="match status" value="1"/>
</dbReference>
<dbReference type="InterPro" id="IPR010994">
    <property type="entry name" value="RuvA_2-like"/>
</dbReference>
<dbReference type="InterPro" id="IPR003029">
    <property type="entry name" value="S1_domain"/>
</dbReference>
<dbReference type="GO" id="GO:0034728">
    <property type="term" value="P:nucleosome organization"/>
    <property type="evidence" value="ECO:0007669"/>
    <property type="project" value="TreeGrafter"/>
</dbReference>
<dbReference type="Proteomes" id="UP000737018">
    <property type="component" value="Unassembled WGS sequence"/>
</dbReference>
<dbReference type="InterPro" id="IPR035018">
    <property type="entry name" value="Spt6_SH2_C"/>
</dbReference>
<dbReference type="Pfam" id="PF17674">
    <property type="entry name" value="HHH_9"/>
    <property type="match status" value="1"/>
</dbReference>
<name>A0A8J4QSF5_9ROSI</name>
<dbReference type="InterPro" id="IPR041692">
    <property type="entry name" value="HHH_9"/>
</dbReference>
<evidence type="ECO:0000313" key="8">
    <source>
        <dbReference type="Proteomes" id="UP000737018"/>
    </source>
</evidence>
<dbReference type="FunFam" id="3.30.505.10:FF:000050">
    <property type="entry name" value="Transcription elongation factor spt6"/>
    <property type="match status" value="1"/>
</dbReference>
<dbReference type="FunFam" id="1.10.10.2740:FF:000002">
    <property type="entry name" value="Transcription elongation factor Spt6"/>
    <property type="match status" value="1"/>
</dbReference>
<feature type="compositionally biased region" description="Gly residues" evidence="5">
    <location>
        <begin position="2076"/>
        <end position="2086"/>
    </location>
</feature>
<evidence type="ECO:0000256" key="3">
    <source>
        <dbReference type="ARBA" id="ARBA00023163"/>
    </source>
</evidence>
<organism evidence="7 8">
    <name type="scientific">Castanea mollissima</name>
    <name type="common">Chinese chestnut</name>
    <dbReference type="NCBI Taxonomy" id="60419"/>
    <lineage>
        <taxon>Eukaryota</taxon>
        <taxon>Viridiplantae</taxon>
        <taxon>Streptophyta</taxon>
        <taxon>Embryophyta</taxon>
        <taxon>Tracheophyta</taxon>
        <taxon>Spermatophyta</taxon>
        <taxon>Magnoliopsida</taxon>
        <taxon>eudicotyledons</taxon>
        <taxon>Gunneridae</taxon>
        <taxon>Pentapetalae</taxon>
        <taxon>rosids</taxon>
        <taxon>fabids</taxon>
        <taxon>Fagales</taxon>
        <taxon>Fagaceae</taxon>
        <taxon>Castanea</taxon>
    </lineage>
</organism>
<evidence type="ECO:0000256" key="2">
    <source>
        <dbReference type="ARBA" id="ARBA00009253"/>
    </source>
</evidence>
<dbReference type="SMART" id="SM00316">
    <property type="entry name" value="S1"/>
    <property type="match status" value="1"/>
</dbReference>
<dbReference type="InterPro" id="IPR035420">
    <property type="entry name" value="Spt6_SH2"/>
</dbReference>
<dbReference type="FunFam" id="3.30.505.10:FF:000047">
    <property type="entry name" value="Transcription elongation factor spt6"/>
    <property type="match status" value="1"/>
</dbReference>
<evidence type="ECO:0000259" key="6">
    <source>
        <dbReference type="PROSITE" id="PS50126"/>
    </source>
</evidence>
<feature type="compositionally biased region" description="Gly residues" evidence="5">
    <location>
        <begin position="1568"/>
        <end position="1588"/>
    </location>
</feature>
<accession>A0A8J4QSF5</accession>
<dbReference type="PANTHER" id="PTHR10145">
    <property type="entry name" value="TRANSCRIPTION ELONGATION FACTOR SPT6"/>
    <property type="match status" value="1"/>
</dbReference>
<feature type="compositionally biased region" description="Polar residues" evidence="5">
    <location>
        <begin position="1419"/>
        <end position="1437"/>
    </location>
</feature>
<feature type="region of interest" description="Disordered" evidence="5">
    <location>
        <begin position="1408"/>
        <end position="1506"/>
    </location>
</feature>
<feature type="region of interest" description="Disordered" evidence="5">
    <location>
        <begin position="1568"/>
        <end position="2096"/>
    </location>
</feature>
<feature type="compositionally biased region" description="Polar residues" evidence="5">
    <location>
        <begin position="1187"/>
        <end position="1197"/>
    </location>
</feature>
<feature type="compositionally biased region" description="Low complexity" evidence="5">
    <location>
        <begin position="1698"/>
        <end position="1709"/>
    </location>
</feature>
<dbReference type="Pfam" id="PF22706">
    <property type="entry name" value="Tex_central_region"/>
    <property type="match status" value="1"/>
</dbReference>
<keyword evidence="8" id="KW-1185">Reference proteome</keyword>
<feature type="region of interest" description="Disordered" evidence="5">
    <location>
        <begin position="183"/>
        <end position="202"/>
    </location>
</feature>
<feature type="region of interest" description="Disordered" evidence="5">
    <location>
        <begin position="1522"/>
        <end position="1543"/>
    </location>
</feature>
<comment type="similarity">
    <text evidence="2">Belongs to the SPT6 family.</text>
</comment>
<dbReference type="InterPro" id="IPR055179">
    <property type="entry name" value="Tex-like_central_region"/>
</dbReference>
<dbReference type="OrthoDB" id="995477at2759"/>
<dbReference type="Pfam" id="PF14635">
    <property type="entry name" value="HHH_7"/>
    <property type="match status" value="1"/>
</dbReference>
<dbReference type="PROSITE" id="PS50126">
    <property type="entry name" value="S1"/>
    <property type="match status" value="1"/>
</dbReference>
<dbReference type="InterPro" id="IPR042066">
    <property type="entry name" value="Spt6_death-like"/>
</dbReference>
<dbReference type="Gene3D" id="1.10.10.2740">
    <property type="entry name" value="Spt6, Death-like domain"/>
    <property type="match status" value="1"/>
</dbReference>
<dbReference type="CDD" id="cd09928">
    <property type="entry name" value="SH2_Cterm_SPT6_like"/>
    <property type="match status" value="1"/>
</dbReference>
<dbReference type="InterPro" id="IPR006641">
    <property type="entry name" value="YqgF/RNaseH-like_dom"/>
</dbReference>
<dbReference type="InterPro" id="IPR037027">
    <property type="entry name" value="YqgF/RNaseH-like_dom_sf"/>
</dbReference>
<feature type="compositionally biased region" description="Gly residues" evidence="5">
    <location>
        <begin position="1459"/>
        <end position="1468"/>
    </location>
</feature>
<dbReference type="InterPro" id="IPR035019">
    <property type="entry name" value="Spt6_SH2_N"/>
</dbReference>
<feature type="domain" description="S1 motif" evidence="6">
    <location>
        <begin position="1095"/>
        <end position="1165"/>
    </location>
</feature>
<dbReference type="GO" id="GO:0140673">
    <property type="term" value="P:transcription elongation-coupled chromatin remodeling"/>
    <property type="evidence" value="ECO:0007669"/>
    <property type="project" value="InterPro"/>
</dbReference>
<feature type="compositionally biased region" description="Gly residues" evidence="5">
    <location>
        <begin position="1769"/>
        <end position="1784"/>
    </location>
</feature>
<dbReference type="Gene3D" id="1.10.10.650">
    <property type="entry name" value="RuvA domain 2-like"/>
    <property type="match status" value="1"/>
</dbReference>
<dbReference type="EMBL" id="JRKL02002855">
    <property type="protein sequence ID" value="KAF3957333.1"/>
    <property type="molecule type" value="Genomic_DNA"/>
</dbReference>
<dbReference type="GO" id="GO:0042393">
    <property type="term" value="F:histone binding"/>
    <property type="evidence" value="ECO:0007669"/>
    <property type="project" value="TreeGrafter"/>
</dbReference>
<sequence>MARKRRSRIVEDDDEDENEPAVASNNEDEEEEEDDEEDLDEFEDDGFLVDDDDDDDDDEEEEESEEEQQSYKNKQKKKRKRKRKSLRSLMLDDDDLELIRENENLGKLQSEKGGAKFKRLKKAGVDTELEGPSGISDDDGPLFSDVAEEDEYASDDEQDEMANFIVDHGKFYGKGAPISSTYKSLSGQRNSNKKSRHASKASSAVGEASYTFSNADEVLNLHEEVLAESARPDNSDDFAPFILKDKYMTEKDASVKETDVPERMQIFGEIIGPAPVDEMSIIEESSWILGQLGTYMYPLFCKMPEQAEGFDLCKRIREEEIMSFLKLHHLEKCDEQCLSLLKDPEQDEESRGKADAERTPKLKWHKVLWAIKELDKKWLHLQKRKSALQRYYNKRYEEECCNIVSGARLAFIKELFETTIKSLKKAESERDIDDVDMEFSLHFPPTEGGNCGKYKRPAKKSQYSYCNKAGLWELAHKFGDSKQFGFQITLERTGFKFDEDPEEFPEEIASNFMCEMFETPEAVLKGARHMAAVDISCETLFRKHARSIFMDRALVSTSPTPKGNKEIDCFHQYAGVKWLHNKPLSKFEDMQWLLIQKAEEEKLLETTIKLPESALDELISASRDVYLRDNDNRSAQIWNEQRKIILEDAIKKFLLPSMEKEARALLTTRAKNWLLIEYGKQFWNRVSVAPYHSKENVVNENKGIAPRVMACCWGPGKPETTFVMLDSSGEVLDVLHAGSITKRSQNVIHQQQRKNDQQHVLKFMKNYRPHVIVLGAANVACTRLKDDIKEIIFKMVEENTGDISQVMDEISIVYGDESFAHIYEHSQISSEQLPGQPGIVKRAVALGRYLQNPLVMIATLCGAQREIVSWKLSSLDHYLTVDEKWEMIEWVMVDVTNQVGLDLNLAASHAWLFAPLQFVSGLGPRKAASLQRHLLGGKEIRNRRDLISCGLRGKNDFYNAVGFLRVCCSGLHYTGKDTNLLDNTRIHPESYSLAEDLAKAVHKFHIQEDENNADSLEEPVQYINDNPQLLKSFDITDYSEKYEIEIGENRRETLYDIKMELLHGFQDPRRPYEEPTQDEEFDMVSRKNGNALAEGRIVQATVRNLQSHRAFCVLDSGLTGVLVEEDFSDNADDISLAEKLHVGDILTCKIKQVEKDKFQVCLTCKESELKSNGDQNSSEADPYYRGEQSSLRSQQGKAHNGELAKKPFNPRMIVHPHFQNLTLNQAVEFLSNKDAGECIFRPSARGPSYLTLTLKICDGLFVHKDITEGGKDHSNITSLLRLGKTLKIGDDYFKDIDEVVDRYVDPLVTHLKTMVSFRKFKRGSKAEVDKVLRVEKSEYPTRIVYCFGVSYEHPGTFILSYIKTTHLRHEFVGLHPKGFKFRKQMFGKIEQLVAYFQKHIDDLQHEPAPMQKSAFGGSSVKTSDWGSNDSGWQSQPKSGLDKSTPLPRDTKDYGDDVGDGGQGLGHGFGHGHGRGCGRGRGRNDSSHENKDSGYDTYSKLDFGSKNGDEGDGGWSTFHSEKVQNSSSRWDSDCTNTNGGNWGGVGDGTGSWSGGARDNNNKTFFGELGSGGTDGVGGKSWGPSGGTVGWGDSTSSKGGGAGGATWGGSKGAESNSGGNQGGNNGCGHGSASENKNNTFFGELGSGGTDGVGGTSWGPSGGTGGWGGSSKGGGAGGWGDSNKGGGASGVIWGDSKGVDSNSSGNQGVNNGCGHGDVSENNNNTFFGELGSRGTSWGPSGSTGGWGDSSKGGGVGGVTWGGSKGSESNTGGNQGGNNGWSHGGSDGGWSNSPDAKIKNSPGKWDNDRTNASGGNWGGGGDGTGGWSGGGSASFGNWDNNGEGGHTSNYKMGRSNDHGYGRGKGRGPNRGRDRGQGRGRGLDSYNMGDEDNSHSGGTTTGGWSGGGSASFDNWNNNGEGGHTSNYNMGCSNDHGYGQGQGRGPNRGRGRGEGYGRGRGQGRGRGRGRDSYNSGDDDNNHTSFSGLGSGGTDSAGGTSWEPSGDTGGWGDSSKGRGAGGGSCEHSSSTGGWGDSSKGRGAGGGSWECSRSTGGWGDSSKGRGAGGGTWGGSWGAESNSGGSNGHGRGSGGDWSRNASSGW</sequence>
<dbReference type="FunFam" id="1.10.3500.10:FF:000004">
    <property type="entry name" value="Transcription elongation factor spt6"/>
    <property type="match status" value="1"/>
</dbReference>
<feature type="compositionally biased region" description="Gly residues" evidence="5">
    <location>
        <begin position="1642"/>
        <end position="1686"/>
    </location>
</feature>
<evidence type="ECO:0000256" key="1">
    <source>
        <dbReference type="ARBA" id="ARBA00004123"/>
    </source>
</evidence>
<comment type="caution">
    <text evidence="7">The sequence shown here is derived from an EMBL/GenBank/DDBJ whole genome shotgun (WGS) entry which is preliminary data.</text>
</comment>
<dbReference type="InterPro" id="IPR049540">
    <property type="entry name" value="Spt6-like_S1"/>
</dbReference>
<feature type="region of interest" description="Disordered" evidence="5">
    <location>
        <begin position="1169"/>
        <end position="1202"/>
    </location>
</feature>
<feature type="compositionally biased region" description="Gly residues" evidence="5">
    <location>
        <begin position="1894"/>
        <end position="1904"/>
    </location>
</feature>
<feature type="region of interest" description="Disordered" evidence="5">
    <location>
        <begin position="124"/>
        <end position="157"/>
    </location>
</feature>
<feature type="compositionally biased region" description="Gly residues" evidence="5">
    <location>
        <begin position="1596"/>
        <end position="1609"/>
    </location>
</feature>
<dbReference type="SUPFAM" id="SSF47781">
    <property type="entry name" value="RuvA domain 2-like"/>
    <property type="match status" value="2"/>
</dbReference>
<feature type="compositionally biased region" description="Gly residues" evidence="5">
    <location>
        <begin position="1738"/>
        <end position="1761"/>
    </location>
</feature>
<dbReference type="InterPro" id="IPR028231">
    <property type="entry name" value="Spt6_YqgF"/>
</dbReference>
<keyword evidence="3" id="KW-0804">Transcription</keyword>
<dbReference type="CDD" id="cd09918">
    <property type="entry name" value="SH2_Nterm_SPT6_like"/>
    <property type="match status" value="1"/>
</dbReference>
<dbReference type="SMART" id="SM00732">
    <property type="entry name" value="YqgFc"/>
    <property type="match status" value="1"/>
</dbReference>
<dbReference type="Pfam" id="PF21710">
    <property type="entry name" value="Spt6_S1"/>
    <property type="match status" value="1"/>
</dbReference>
<dbReference type="InterPro" id="IPR023319">
    <property type="entry name" value="Tex-like_HTH_dom_sf"/>
</dbReference>
<feature type="compositionally biased region" description="Gly residues" evidence="5">
    <location>
        <begin position="1932"/>
        <end position="1944"/>
    </location>
</feature>
<dbReference type="SUPFAM" id="SSF158832">
    <property type="entry name" value="Tex N-terminal region-like"/>
    <property type="match status" value="1"/>
</dbReference>
<feature type="region of interest" description="Disordered" evidence="5">
    <location>
        <begin position="1"/>
        <end position="85"/>
    </location>
</feature>
<evidence type="ECO:0000256" key="5">
    <source>
        <dbReference type="SAM" id="MobiDB-lite"/>
    </source>
</evidence>
<keyword evidence="4" id="KW-0539">Nucleus</keyword>
<evidence type="ECO:0000256" key="4">
    <source>
        <dbReference type="ARBA" id="ARBA00023242"/>
    </source>
</evidence>
<dbReference type="FunFam" id="3.30.420.140:FF:000006">
    <property type="entry name" value="Transcription elongation factor spt6"/>
    <property type="match status" value="1"/>
</dbReference>